<reference evidence="1" key="1">
    <citation type="submission" date="2020-10" db="EMBL/GenBank/DDBJ databases">
        <authorList>
            <person name="Gilroy R."/>
        </authorList>
    </citation>
    <scope>NUCLEOTIDE SEQUENCE</scope>
    <source>
        <strain evidence="1">CHK152-2871</strain>
    </source>
</reference>
<reference evidence="1" key="2">
    <citation type="journal article" date="2021" name="PeerJ">
        <title>Extensive microbial diversity within the chicken gut microbiome revealed by metagenomics and culture.</title>
        <authorList>
            <person name="Gilroy R."/>
            <person name="Ravi A."/>
            <person name="Getino M."/>
            <person name="Pursley I."/>
            <person name="Horton D.L."/>
            <person name="Alikhan N.F."/>
            <person name="Baker D."/>
            <person name="Gharbi K."/>
            <person name="Hall N."/>
            <person name="Watson M."/>
            <person name="Adriaenssens E.M."/>
            <person name="Foster-Nyarko E."/>
            <person name="Jarju S."/>
            <person name="Secka A."/>
            <person name="Antonio M."/>
            <person name="Oren A."/>
            <person name="Chaudhuri R.R."/>
            <person name="La Ragione R."/>
            <person name="Hildebrand F."/>
            <person name="Pallen M.J."/>
        </authorList>
    </citation>
    <scope>NUCLEOTIDE SEQUENCE</scope>
    <source>
        <strain evidence="1">CHK152-2871</strain>
    </source>
</reference>
<comment type="caution">
    <text evidence="1">The sequence shown here is derived from an EMBL/GenBank/DDBJ whole genome shotgun (WGS) entry which is preliminary data.</text>
</comment>
<proteinExistence type="predicted"/>
<accession>A0A9D1JZ87</accession>
<evidence type="ECO:0000313" key="2">
    <source>
        <dbReference type="Proteomes" id="UP000886865"/>
    </source>
</evidence>
<protein>
    <recommendedName>
        <fullName evidence="3">WYL domain-containing protein</fullName>
    </recommendedName>
</protein>
<dbReference type="EMBL" id="DVJQ01000058">
    <property type="protein sequence ID" value="HIS74738.1"/>
    <property type="molecule type" value="Genomic_DNA"/>
</dbReference>
<name>A0A9D1JZ87_9BACT</name>
<dbReference type="Proteomes" id="UP000886865">
    <property type="component" value="Unassembled WGS sequence"/>
</dbReference>
<dbReference type="AlphaFoldDB" id="A0A9D1JZ87"/>
<evidence type="ECO:0000313" key="1">
    <source>
        <dbReference type="EMBL" id="HIS74738.1"/>
    </source>
</evidence>
<evidence type="ECO:0008006" key="3">
    <source>
        <dbReference type="Google" id="ProtNLM"/>
    </source>
</evidence>
<organism evidence="1 2">
    <name type="scientific">Candidatus Galligastranaerophilus intestinavium</name>
    <dbReference type="NCBI Taxonomy" id="2840836"/>
    <lineage>
        <taxon>Bacteria</taxon>
        <taxon>Candidatus Galligastranaerophilus</taxon>
    </lineage>
</organism>
<gene>
    <name evidence="1" type="ORF">IAA86_06940</name>
</gene>
<sequence length="297" mass="34400">MRKIDASYRIMKIFKMLYSNPLTVNEIIAALQVEGILINKETLAKYFKTFKEAGCVIKKNRGKYCLASIPFTLNLSDEDYYYLAVFVNLGLKLYDKNMHQDLISAIKKILSLADECGYEKYAQNLGECVKITPEPFIFKEKISRLIKYGYENSKVKVLYKDKKITVSHISFKYCDNAVYVHAFNEDTKKYELLLLSAINEIYSTPEISNKSAFAPYTVFEIMGRLAKTYTLYEGERVIKIKEDSIVVSNNYEDKAELYKRLLRYGTLCKIISTQDDIERFKQMLNKMEKALLASVVS</sequence>